<dbReference type="RefSeq" id="WP_239584155.1">
    <property type="nucleotide sequence ID" value="NZ_JAFBDR010000002.1"/>
</dbReference>
<sequence length="331" mass="39383">MSMLNEDVKKNYVQHLSTEPLVKRFPFPFHEDSYRYSNNSRQLESGLCLDITPEYKGEVEEKRALLEKFPMKCYQSFSHTIEAQWEVLDMLIHEMVEIYPDYFTLKKQGDVWIFTNYLLNEQDTFTFGQLNTLPCEPLDFIGRHMQEDLVIVSERDQDLYMDAGQLCFPANWSLVFDLGMTFTEWHSPVPVFSDKLAAKVRDFLMRMEAGKPWTRYNWTLTVEHILPTFAEDFDQWAPKKEKITKENIGDLVHLRVEDQRLFRLPKSNSILFSIHTHLINLNELSENREWLNRFSKIIDDLPEYIAEYKGFSEYKLLLSAWLKETLYVKKL</sequence>
<dbReference type="Pfam" id="PF11927">
    <property type="entry name" value="HODM_asu-like"/>
    <property type="match status" value="1"/>
</dbReference>
<reference evidence="1 2" key="1">
    <citation type="submission" date="2021-01" db="EMBL/GenBank/DDBJ databases">
        <title>Genomic Encyclopedia of Type Strains, Phase IV (KMG-IV): sequencing the most valuable type-strain genomes for metagenomic binning, comparative biology and taxonomic classification.</title>
        <authorList>
            <person name="Goeker M."/>
        </authorList>
    </citation>
    <scope>NUCLEOTIDE SEQUENCE [LARGE SCALE GENOMIC DNA]</scope>
    <source>
        <strain evidence="1 2">DSM 23711</strain>
    </source>
</reference>
<accession>A0ABS2MWG1</accession>
<evidence type="ECO:0000313" key="2">
    <source>
        <dbReference type="Proteomes" id="UP001296943"/>
    </source>
</evidence>
<protein>
    <recommendedName>
        <fullName evidence="3">DUF3445 domain-containing protein</fullName>
    </recommendedName>
</protein>
<dbReference type="Proteomes" id="UP001296943">
    <property type="component" value="Unassembled WGS sequence"/>
</dbReference>
<evidence type="ECO:0000313" key="1">
    <source>
        <dbReference type="EMBL" id="MBM7570190.1"/>
    </source>
</evidence>
<name>A0ABS2MWG1_9BACI</name>
<gene>
    <name evidence="1" type="ORF">JOC48_000668</name>
</gene>
<dbReference type="EMBL" id="JAFBDR010000002">
    <property type="protein sequence ID" value="MBM7570190.1"/>
    <property type="molecule type" value="Genomic_DNA"/>
</dbReference>
<comment type="caution">
    <text evidence="1">The sequence shown here is derived from an EMBL/GenBank/DDBJ whole genome shotgun (WGS) entry which is preliminary data.</text>
</comment>
<keyword evidence="2" id="KW-1185">Reference proteome</keyword>
<organism evidence="1 2">
    <name type="scientific">Aquibacillus albus</name>
    <dbReference type="NCBI Taxonomy" id="1168171"/>
    <lineage>
        <taxon>Bacteria</taxon>
        <taxon>Bacillati</taxon>
        <taxon>Bacillota</taxon>
        <taxon>Bacilli</taxon>
        <taxon>Bacillales</taxon>
        <taxon>Bacillaceae</taxon>
        <taxon>Aquibacillus</taxon>
    </lineage>
</organism>
<dbReference type="InterPro" id="IPR021848">
    <property type="entry name" value="HODM_asu-like"/>
</dbReference>
<proteinExistence type="predicted"/>
<evidence type="ECO:0008006" key="3">
    <source>
        <dbReference type="Google" id="ProtNLM"/>
    </source>
</evidence>